<keyword evidence="1" id="KW-0732">Signal</keyword>
<dbReference type="AlphaFoldDB" id="A0AAJ5WRB5"/>
<protein>
    <recommendedName>
        <fullName evidence="4">DUF3575 domain-containing protein</fullName>
    </recommendedName>
</protein>
<feature type="chain" id="PRO_5042502740" description="DUF3575 domain-containing protein" evidence="1">
    <location>
        <begin position="24"/>
        <end position="162"/>
    </location>
</feature>
<sequence length="162" mass="17959">MKKLLFALGLTGFLSAISYSASAQALGSDYRTALGVKVYPGSISIKHFTKDDVALEGLGYFWRYGFRFTGLYEFHGDINGAPGLKWYIGPGAHVGFWNDEWKDRYPNRAEGLNIGVDGVIGLDYKINGAPINLSIDWQPSFNIVGYTYFEGGWGGFAVRFTF</sequence>
<evidence type="ECO:0000256" key="1">
    <source>
        <dbReference type="SAM" id="SignalP"/>
    </source>
</evidence>
<accession>A0AAJ5WRB5</accession>
<feature type="signal peptide" evidence="1">
    <location>
        <begin position="1"/>
        <end position="23"/>
    </location>
</feature>
<gene>
    <name evidence="2" type="ORF">P0Y53_19430</name>
</gene>
<proteinExistence type="predicted"/>
<organism evidence="2 3">
    <name type="scientific">Candidatus Pseudobacter hemicellulosilyticus</name>
    <dbReference type="NCBI Taxonomy" id="3121375"/>
    <lineage>
        <taxon>Bacteria</taxon>
        <taxon>Pseudomonadati</taxon>
        <taxon>Bacteroidota</taxon>
        <taxon>Chitinophagia</taxon>
        <taxon>Chitinophagales</taxon>
        <taxon>Chitinophagaceae</taxon>
        <taxon>Pseudobacter</taxon>
    </lineage>
</organism>
<name>A0AAJ5WRB5_9BACT</name>
<reference evidence="2" key="1">
    <citation type="submission" date="2023-03" db="EMBL/GenBank/DDBJ databases">
        <title>Andean soil-derived lignocellulolytic bacterial consortium as a source of novel taxa and putative plastic-active enzymes.</title>
        <authorList>
            <person name="Diaz-Garcia L."/>
            <person name="Chuvochina M."/>
            <person name="Feuerriegel G."/>
            <person name="Bunk B."/>
            <person name="Sproer C."/>
            <person name="Streit W.R."/>
            <person name="Rodriguez L.M."/>
            <person name="Overmann J."/>
            <person name="Jimenez D.J."/>
        </authorList>
    </citation>
    <scope>NUCLEOTIDE SEQUENCE</scope>
    <source>
        <strain evidence="2">MAG 7</strain>
    </source>
</reference>
<evidence type="ECO:0000313" key="2">
    <source>
        <dbReference type="EMBL" id="WEK34664.1"/>
    </source>
</evidence>
<evidence type="ECO:0008006" key="4">
    <source>
        <dbReference type="Google" id="ProtNLM"/>
    </source>
</evidence>
<dbReference type="Proteomes" id="UP001220610">
    <property type="component" value="Chromosome"/>
</dbReference>
<dbReference type="EMBL" id="CP119311">
    <property type="protein sequence ID" value="WEK34664.1"/>
    <property type="molecule type" value="Genomic_DNA"/>
</dbReference>
<evidence type="ECO:0000313" key="3">
    <source>
        <dbReference type="Proteomes" id="UP001220610"/>
    </source>
</evidence>